<comment type="caution">
    <text evidence="2">The sequence shown here is derived from an EMBL/GenBank/DDBJ whole genome shotgun (WGS) entry which is preliminary data.</text>
</comment>
<feature type="compositionally biased region" description="Basic and acidic residues" evidence="1">
    <location>
        <begin position="12"/>
        <end position="22"/>
    </location>
</feature>
<organism evidence="2">
    <name type="scientific">bioreactor metagenome</name>
    <dbReference type="NCBI Taxonomy" id="1076179"/>
    <lineage>
        <taxon>unclassified sequences</taxon>
        <taxon>metagenomes</taxon>
        <taxon>ecological metagenomes</taxon>
    </lineage>
</organism>
<reference evidence="2" key="1">
    <citation type="submission" date="2019-08" db="EMBL/GenBank/DDBJ databases">
        <authorList>
            <person name="Kucharzyk K."/>
            <person name="Murdoch R.W."/>
            <person name="Higgins S."/>
            <person name="Loffler F."/>
        </authorList>
    </citation>
    <scope>NUCLEOTIDE SEQUENCE</scope>
</reference>
<dbReference type="AlphaFoldDB" id="A0A645GEC4"/>
<evidence type="ECO:0000313" key="2">
    <source>
        <dbReference type="EMBL" id="MPN22354.1"/>
    </source>
</evidence>
<protein>
    <submittedName>
        <fullName evidence="2">Uncharacterized protein</fullName>
    </submittedName>
</protein>
<evidence type="ECO:0000256" key="1">
    <source>
        <dbReference type="SAM" id="MobiDB-lite"/>
    </source>
</evidence>
<proteinExistence type="predicted"/>
<feature type="region of interest" description="Disordered" evidence="1">
    <location>
        <begin position="1"/>
        <end position="56"/>
    </location>
</feature>
<feature type="compositionally biased region" description="Polar residues" evidence="1">
    <location>
        <begin position="1"/>
        <end position="11"/>
    </location>
</feature>
<name>A0A645GEC4_9ZZZZ</name>
<sequence length="227" mass="25731">MASQPATPSFSEDQKPEEDFRKNRSSFQEENTDSPYAGVLQNTASSPSLMAPVEPASLAAPEEKQLADKVLAETTMPTPDGSEVEAEDLAAQNIFELLGIEATDAEKEQFLTELEDLILQDFVEKDLPLLFTTEEYQEVKTMMGSDFTKDEAAKEKVLEFVYQKIPSLEKILFDKALHLKEQMVMERLRQLENSTPEVKQKITEIRSSIQENNWKKATELLQQLPKN</sequence>
<dbReference type="EMBL" id="VSSQ01070568">
    <property type="protein sequence ID" value="MPN22354.1"/>
    <property type="molecule type" value="Genomic_DNA"/>
</dbReference>
<gene>
    <name evidence="2" type="ORF">SDC9_169737</name>
</gene>
<accession>A0A645GEC4</accession>